<evidence type="ECO:0000313" key="3">
    <source>
        <dbReference type="Proteomes" id="UP000193986"/>
    </source>
</evidence>
<proteinExistence type="predicted"/>
<dbReference type="Proteomes" id="UP000193986">
    <property type="component" value="Unassembled WGS sequence"/>
</dbReference>
<dbReference type="EMBL" id="MCFC01000063">
    <property type="protein sequence ID" value="ORY24897.1"/>
    <property type="molecule type" value="Genomic_DNA"/>
</dbReference>
<dbReference type="Gene3D" id="3.50.50.60">
    <property type="entry name" value="FAD/NAD(P)-binding domain"/>
    <property type="match status" value="1"/>
</dbReference>
<dbReference type="GO" id="GO:0005737">
    <property type="term" value="C:cytoplasm"/>
    <property type="evidence" value="ECO:0007669"/>
    <property type="project" value="TreeGrafter"/>
</dbReference>
<accession>A0A1Y2ARQ7</accession>
<dbReference type="PANTHER" id="PTHR13847:SF188">
    <property type="entry name" value="EXPRESSED PROTEIN"/>
    <property type="match status" value="1"/>
</dbReference>
<dbReference type="STRING" id="71784.A0A1Y2ARQ7"/>
<reference evidence="2 3" key="1">
    <citation type="submission" date="2016-07" db="EMBL/GenBank/DDBJ databases">
        <title>Pervasive Adenine N6-methylation of Active Genes in Fungi.</title>
        <authorList>
            <consortium name="DOE Joint Genome Institute"/>
            <person name="Mondo S.J."/>
            <person name="Dannebaum R.O."/>
            <person name="Kuo R.C."/>
            <person name="Labutti K."/>
            <person name="Haridas S."/>
            <person name="Kuo A."/>
            <person name="Salamov A."/>
            <person name="Ahrendt S.R."/>
            <person name="Lipzen A."/>
            <person name="Sullivan W."/>
            <person name="Andreopoulos W.B."/>
            <person name="Clum A."/>
            <person name="Lindquist E."/>
            <person name="Daum C."/>
            <person name="Ramamoorthy G.K."/>
            <person name="Gryganskyi A."/>
            <person name="Culley D."/>
            <person name="Magnuson J.K."/>
            <person name="James T.Y."/>
            <person name="O'Malley M.A."/>
            <person name="Stajich J.E."/>
            <person name="Spatafora J.W."/>
            <person name="Visel A."/>
            <person name="Grigoriev I.V."/>
        </authorList>
    </citation>
    <scope>NUCLEOTIDE SEQUENCE [LARGE SCALE GENOMIC DNA]</scope>
    <source>
        <strain evidence="2 3">68-887.2</strain>
    </source>
</reference>
<organism evidence="2 3">
    <name type="scientific">Naematelia encephala</name>
    <dbReference type="NCBI Taxonomy" id="71784"/>
    <lineage>
        <taxon>Eukaryota</taxon>
        <taxon>Fungi</taxon>
        <taxon>Dikarya</taxon>
        <taxon>Basidiomycota</taxon>
        <taxon>Agaricomycotina</taxon>
        <taxon>Tremellomycetes</taxon>
        <taxon>Tremellales</taxon>
        <taxon>Naemateliaceae</taxon>
        <taxon>Naematelia</taxon>
    </lineage>
</organism>
<dbReference type="InParanoid" id="A0A1Y2ARQ7"/>
<sequence length="518" mass="56561">MVLPCTNPCPSFWIEAASSPLRDHRSTKDLQAKTDVLIIGSGYSGASIAYWLTKYTDSPPSITILEARDVCGGATGRNGGQLKPDWYISYPKWSALYGRETALSLSNHERAHLRAFTELLAEEDIDCSFRAATAWEALMSDVEMARVTEAYESLRDIEGQEAVSRLTFIKDPEEAERVTRIKGAVGAMQIPAGQIWPYKFVHGLLTRLLDRKLINLQAHTPATHVSSHPDTEGYIAVTTPRGVIRAKRVVHATNRWASHLLPQFEGIINPALATICAVKASPYYVEKPWESTVSIRWDGVINNYLSQFPPPLSTIIIGGAKEVLIKDPSSFIGSDAEDRLIPGVEEYFKGIPKRDFIGWDGPDVADLENAGVWTGVLASSVDAMPFVGKMPNYENQYIQACFHGHGMPRILGSSAHTTSLILDSLGISYSTPRIAAIFPPLPSPFQLTQERLSKVRAAADKLKEASGKASIQLPKVGSNGVDGTEMGTEKINVKEVAGDVEGYTAPLVDPLEGDPIFA</sequence>
<feature type="domain" description="FAD dependent oxidoreductase" evidence="1">
    <location>
        <begin position="35"/>
        <end position="417"/>
    </location>
</feature>
<evidence type="ECO:0000313" key="2">
    <source>
        <dbReference type="EMBL" id="ORY24897.1"/>
    </source>
</evidence>
<dbReference type="Gene3D" id="3.30.9.10">
    <property type="entry name" value="D-Amino Acid Oxidase, subunit A, domain 2"/>
    <property type="match status" value="1"/>
</dbReference>
<dbReference type="OrthoDB" id="429143at2759"/>
<dbReference type="Pfam" id="PF01266">
    <property type="entry name" value="DAO"/>
    <property type="match status" value="1"/>
</dbReference>
<keyword evidence="3" id="KW-1185">Reference proteome</keyword>
<dbReference type="PANTHER" id="PTHR13847">
    <property type="entry name" value="SARCOSINE DEHYDROGENASE-RELATED"/>
    <property type="match status" value="1"/>
</dbReference>
<dbReference type="InterPro" id="IPR006076">
    <property type="entry name" value="FAD-dep_OxRdtase"/>
</dbReference>
<dbReference type="InterPro" id="IPR036188">
    <property type="entry name" value="FAD/NAD-bd_sf"/>
</dbReference>
<dbReference type="SUPFAM" id="SSF51905">
    <property type="entry name" value="FAD/NAD(P)-binding domain"/>
    <property type="match status" value="1"/>
</dbReference>
<dbReference type="AlphaFoldDB" id="A0A1Y2ARQ7"/>
<evidence type="ECO:0000259" key="1">
    <source>
        <dbReference type="Pfam" id="PF01266"/>
    </source>
</evidence>
<comment type="caution">
    <text evidence="2">The sequence shown here is derived from an EMBL/GenBank/DDBJ whole genome shotgun (WGS) entry which is preliminary data.</text>
</comment>
<gene>
    <name evidence="2" type="ORF">BCR39DRAFT_581405</name>
</gene>
<name>A0A1Y2ARQ7_9TREE</name>
<protein>
    <submittedName>
        <fullName evidence="2">FAD dependent oxidoreductase-domain-containing protein</fullName>
    </submittedName>
</protein>